<evidence type="ECO:0000256" key="4">
    <source>
        <dbReference type="ARBA" id="ARBA00034320"/>
    </source>
</evidence>
<dbReference type="HOGENOM" id="CLU_017452_0_1_10"/>
<dbReference type="PANTHER" id="PTHR13748">
    <property type="entry name" value="COBW-RELATED"/>
    <property type="match status" value="1"/>
</dbReference>
<evidence type="ECO:0000256" key="3">
    <source>
        <dbReference type="ARBA" id="ARBA00023186"/>
    </source>
</evidence>
<comment type="catalytic activity">
    <reaction evidence="6">
        <text>GTP + H2O = GDP + phosphate + H(+)</text>
        <dbReference type="Rhea" id="RHEA:19669"/>
        <dbReference type="ChEBI" id="CHEBI:15377"/>
        <dbReference type="ChEBI" id="CHEBI:15378"/>
        <dbReference type="ChEBI" id="CHEBI:37565"/>
        <dbReference type="ChEBI" id="CHEBI:43474"/>
        <dbReference type="ChEBI" id="CHEBI:58189"/>
    </reaction>
    <physiologicalReaction direction="left-to-right" evidence="6">
        <dbReference type="Rhea" id="RHEA:19670"/>
    </physiologicalReaction>
</comment>
<proteinExistence type="inferred from homology"/>
<dbReference type="Pfam" id="PF07683">
    <property type="entry name" value="CobW_C"/>
    <property type="match status" value="1"/>
</dbReference>
<evidence type="ECO:0000313" key="9">
    <source>
        <dbReference type="Proteomes" id="UP000007519"/>
    </source>
</evidence>
<dbReference type="InterPro" id="IPR003495">
    <property type="entry name" value="CobW/HypB/UreG_nucleotide-bd"/>
</dbReference>
<keyword evidence="3" id="KW-0143">Chaperone</keyword>
<name>H6L3W7_SAPGL</name>
<dbReference type="RefSeq" id="WP_015691497.1">
    <property type="nucleotide sequence ID" value="NC_016940.1"/>
</dbReference>
<dbReference type="SUPFAM" id="SSF52540">
    <property type="entry name" value="P-loop containing nucleoside triphosphate hydrolases"/>
    <property type="match status" value="1"/>
</dbReference>
<dbReference type="OrthoDB" id="9808822at2"/>
<dbReference type="CDD" id="cd03112">
    <property type="entry name" value="CobW-like"/>
    <property type="match status" value="1"/>
</dbReference>
<dbReference type="Proteomes" id="UP000007519">
    <property type="component" value="Chromosome"/>
</dbReference>
<reference evidence="8 9" key="1">
    <citation type="journal article" date="2012" name="Stand. Genomic Sci.">
        <title>Complete genome sequencing and analysis of Saprospira grandis str. Lewin, a predatory marine bacterium.</title>
        <authorList>
            <person name="Saw J.H."/>
            <person name="Yuryev A."/>
            <person name="Kanbe M."/>
            <person name="Hou S."/>
            <person name="Young A.G."/>
            <person name="Aizawa S."/>
            <person name="Alam M."/>
        </authorList>
    </citation>
    <scope>NUCLEOTIDE SEQUENCE [LARGE SCALE GENOMIC DNA]</scope>
    <source>
        <strain evidence="8 9">Lewin</strain>
    </source>
</reference>
<dbReference type="Pfam" id="PF02492">
    <property type="entry name" value="cobW"/>
    <property type="match status" value="1"/>
</dbReference>
<dbReference type="Gene3D" id="3.40.50.300">
    <property type="entry name" value="P-loop containing nucleotide triphosphate hydrolases"/>
    <property type="match status" value="1"/>
</dbReference>
<dbReference type="PANTHER" id="PTHR13748:SF62">
    <property type="entry name" value="COBW DOMAIN-CONTAINING PROTEIN"/>
    <property type="match status" value="1"/>
</dbReference>
<evidence type="ECO:0000256" key="2">
    <source>
        <dbReference type="ARBA" id="ARBA00022801"/>
    </source>
</evidence>
<keyword evidence="2" id="KW-0378">Hydrolase</keyword>
<evidence type="ECO:0000313" key="8">
    <source>
        <dbReference type="EMBL" id="AFC23849.1"/>
    </source>
</evidence>
<keyword evidence="1" id="KW-0547">Nucleotide-binding</keyword>
<accession>H6L3W7</accession>
<organism evidence="8 9">
    <name type="scientific">Saprospira grandis (strain Lewin)</name>
    <dbReference type="NCBI Taxonomy" id="984262"/>
    <lineage>
        <taxon>Bacteria</taxon>
        <taxon>Pseudomonadati</taxon>
        <taxon>Bacteroidota</taxon>
        <taxon>Saprospiria</taxon>
        <taxon>Saprospirales</taxon>
        <taxon>Saprospiraceae</taxon>
        <taxon>Saprospira</taxon>
    </lineage>
</organism>
<gene>
    <name evidence="8" type="ordered locus">SGRA_1114</name>
</gene>
<dbReference type="GO" id="GO:0000166">
    <property type="term" value="F:nucleotide binding"/>
    <property type="evidence" value="ECO:0007669"/>
    <property type="project" value="UniProtKB-KW"/>
</dbReference>
<evidence type="ECO:0000256" key="5">
    <source>
        <dbReference type="ARBA" id="ARBA00045658"/>
    </source>
</evidence>
<evidence type="ECO:0000256" key="6">
    <source>
        <dbReference type="ARBA" id="ARBA00049117"/>
    </source>
</evidence>
<evidence type="ECO:0000259" key="7">
    <source>
        <dbReference type="SMART" id="SM00833"/>
    </source>
</evidence>
<dbReference type="AlphaFoldDB" id="H6L3W7"/>
<dbReference type="InterPro" id="IPR036627">
    <property type="entry name" value="CobW-likC_sf"/>
</dbReference>
<dbReference type="GO" id="GO:0016787">
    <property type="term" value="F:hydrolase activity"/>
    <property type="evidence" value="ECO:0007669"/>
    <property type="project" value="UniProtKB-KW"/>
</dbReference>
<dbReference type="InterPro" id="IPR027417">
    <property type="entry name" value="P-loop_NTPase"/>
</dbReference>
<dbReference type="eggNOG" id="COG0523">
    <property type="taxonomic scope" value="Bacteria"/>
</dbReference>
<comment type="function">
    <text evidence="5">Zinc chaperone that directly transfers zinc cofactor to target proteins, thereby activating them. Zinc is transferred from the CXCC motif in the GTPase domain to the zinc binding site in target proteins in a process requiring GTP hydrolysis.</text>
</comment>
<dbReference type="GO" id="GO:0005737">
    <property type="term" value="C:cytoplasm"/>
    <property type="evidence" value="ECO:0007669"/>
    <property type="project" value="TreeGrafter"/>
</dbReference>
<dbReference type="STRING" id="984262.SGRA_1114"/>
<dbReference type="SUPFAM" id="SSF90002">
    <property type="entry name" value="Hypothetical protein YjiA, C-terminal domain"/>
    <property type="match status" value="1"/>
</dbReference>
<comment type="similarity">
    <text evidence="4">Belongs to the SIMIBI class G3E GTPase family. ZNG1 subfamily.</text>
</comment>
<dbReference type="InterPro" id="IPR011629">
    <property type="entry name" value="CobW-like_C"/>
</dbReference>
<keyword evidence="9" id="KW-1185">Reference proteome</keyword>
<feature type="domain" description="CobW C-terminal" evidence="7">
    <location>
        <begin position="232"/>
        <end position="326"/>
    </location>
</feature>
<dbReference type="SMART" id="SM00833">
    <property type="entry name" value="CobW_C"/>
    <property type="match status" value="1"/>
</dbReference>
<protein>
    <submittedName>
        <fullName evidence="8">Cobalamin synthesis protein CobW</fullName>
    </submittedName>
</protein>
<dbReference type="Gene3D" id="3.30.1220.10">
    <property type="entry name" value="CobW-like, C-terminal domain"/>
    <property type="match status" value="1"/>
</dbReference>
<evidence type="ECO:0000256" key="1">
    <source>
        <dbReference type="ARBA" id="ARBA00022741"/>
    </source>
</evidence>
<dbReference type="InterPro" id="IPR051316">
    <property type="entry name" value="Zinc-reg_GTPase_activator"/>
</dbReference>
<sequence>MDKRIPVTIITGFLGSGKTTLLNELIQRYPEKKLAIIENEFGELGIDQDLVVRGEDQIFELSNGCICCSLNDELVDTLAKLLNGNYDFDHLLIETTGIAEPDAIAAAFVADASVQAYFQLDAVICLADAQYTLDSLAEREEAKRQLAFADLILLNKKSSVSEEQLEQTKAGLKKLNPLAEIIEADYGKTERNLLDLQAYAFATVEEKLKAQHQPKTCSHGSHHHHHHEQGELVTHSFIFDQPFDLLKLRHWLQVLLMLQGEGIYRVKGVLWVQWQDKKMVLQSVRKSFALQLGEDWPEDKPRQSRIVFIGKNLRKDILEKSLKQLLALETSF</sequence>
<dbReference type="KEGG" id="sgn:SGRA_1114"/>
<dbReference type="EMBL" id="CP002831">
    <property type="protein sequence ID" value="AFC23849.1"/>
    <property type="molecule type" value="Genomic_DNA"/>
</dbReference>